<dbReference type="RefSeq" id="XP_013242403.1">
    <property type="nucleotide sequence ID" value="XM_013386949.1"/>
</dbReference>
<dbReference type="AlphaFoldDB" id="A0A066VP70"/>
<keyword evidence="2" id="KW-1185">Reference proteome</keyword>
<sequence length="104" mass="12294">MRLGSQAASGVQPKDAGRSLCYLVFQQLHRSLSNLMVMATIYLIKDNRQMVKLVSESWYLPFPAVRSHGNTKRESLPVSWTRRRQKQHQHQHQHQQRWVFQILL</sequence>
<dbReference type="Proteomes" id="UP000027361">
    <property type="component" value="Unassembled WGS sequence"/>
</dbReference>
<dbReference type="InParanoid" id="A0A066VP70"/>
<dbReference type="HOGENOM" id="CLU_2251909_0_0_1"/>
<evidence type="ECO:0000313" key="1">
    <source>
        <dbReference type="EMBL" id="KDN43542.1"/>
    </source>
</evidence>
<protein>
    <submittedName>
        <fullName evidence="1">Uncharacterized protein</fullName>
    </submittedName>
</protein>
<evidence type="ECO:0000313" key="2">
    <source>
        <dbReference type="Proteomes" id="UP000027361"/>
    </source>
</evidence>
<dbReference type="EMBL" id="JMSN01000060">
    <property type="protein sequence ID" value="KDN43542.1"/>
    <property type="molecule type" value="Genomic_DNA"/>
</dbReference>
<accession>A0A066VP70</accession>
<organism evidence="1 2">
    <name type="scientific">Tilletiaria anomala (strain ATCC 24038 / CBS 436.72 / UBC 951)</name>
    <dbReference type="NCBI Taxonomy" id="1037660"/>
    <lineage>
        <taxon>Eukaryota</taxon>
        <taxon>Fungi</taxon>
        <taxon>Dikarya</taxon>
        <taxon>Basidiomycota</taxon>
        <taxon>Ustilaginomycotina</taxon>
        <taxon>Exobasidiomycetes</taxon>
        <taxon>Georgefischeriales</taxon>
        <taxon>Tilletiariaceae</taxon>
        <taxon>Tilletiaria</taxon>
    </lineage>
</organism>
<proteinExistence type="predicted"/>
<name>A0A066VP70_TILAU</name>
<dbReference type="GeneID" id="25261643"/>
<comment type="caution">
    <text evidence="1">The sequence shown here is derived from an EMBL/GenBank/DDBJ whole genome shotgun (WGS) entry which is preliminary data.</text>
</comment>
<gene>
    <name evidence="1" type="ORF">K437DRAFT_151292</name>
</gene>
<reference evidence="1 2" key="1">
    <citation type="submission" date="2014-05" db="EMBL/GenBank/DDBJ databases">
        <title>Draft genome sequence of a rare smut relative, Tilletiaria anomala UBC 951.</title>
        <authorList>
            <consortium name="DOE Joint Genome Institute"/>
            <person name="Toome M."/>
            <person name="Kuo A."/>
            <person name="Henrissat B."/>
            <person name="Lipzen A."/>
            <person name="Tritt A."/>
            <person name="Yoshinaga Y."/>
            <person name="Zane M."/>
            <person name="Barry K."/>
            <person name="Grigoriev I.V."/>
            <person name="Spatafora J.W."/>
            <person name="Aimea M.C."/>
        </authorList>
    </citation>
    <scope>NUCLEOTIDE SEQUENCE [LARGE SCALE GENOMIC DNA]</scope>
    <source>
        <strain evidence="1 2">UBC 951</strain>
    </source>
</reference>